<dbReference type="PRINTS" id="PR01438">
    <property type="entry name" value="UNVRSLSTRESS"/>
</dbReference>
<dbReference type="InterPro" id="IPR001173">
    <property type="entry name" value="Glyco_trans_2-like"/>
</dbReference>
<evidence type="ECO:0000256" key="9">
    <source>
        <dbReference type="ARBA" id="ARBA00048689"/>
    </source>
</evidence>
<keyword evidence="14" id="KW-1185">Reference proteome</keyword>
<comment type="cofactor">
    <cofactor evidence="1">
        <name>Mg(2+)</name>
        <dbReference type="ChEBI" id="CHEBI:18420"/>
    </cofactor>
</comment>
<dbReference type="Gene3D" id="3.90.550.10">
    <property type="entry name" value="Spore Coat Polysaccharide Biosynthesis Protein SpsA, Chain A"/>
    <property type="match status" value="1"/>
</dbReference>
<dbReference type="EMBL" id="JAUHMF010000001">
    <property type="protein sequence ID" value="MDT8897108.1"/>
    <property type="molecule type" value="Genomic_DNA"/>
</dbReference>
<dbReference type="InterPro" id="IPR029044">
    <property type="entry name" value="Nucleotide-diphossugar_trans"/>
</dbReference>
<feature type="domain" description="UspA" evidence="12">
    <location>
        <begin position="201"/>
        <end position="250"/>
    </location>
</feature>
<accession>A0ABU3NLL4</accession>
<evidence type="ECO:0000256" key="7">
    <source>
        <dbReference type="ARBA" id="ARBA00039022"/>
    </source>
</evidence>
<dbReference type="Gene3D" id="3.40.50.12370">
    <property type="match status" value="1"/>
</dbReference>
<dbReference type="PANTHER" id="PTHR48090:SF10">
    <property type="entry name" value="GLUCOSYL-3-PHOSPHOGLYCERATE SYNTHASE"/>
    <property type="match status" value="1"/>
</dbReference>
<comment type="similarity">
    <text evidence="2">Belongs to the glycosyltransferase 2 family.</text>
</comment>
<dbReference type="Pfam" id="PF00535">
    <property type="entry name" value="Glycos_transf_2"/>
    <property type="match status" value="1"/>
</dbReference>
<protein>
    <recommendedName>
        <fullName evidence="8">Glucosyl-3-phosphoglycerate synthase</fullName>
        <ecNumber evidence="7">2.4.1.266</ecNumber>
    </recommendedName>
</protein>
<evidence type="ECO:0000256" key="3">
    <source>
        <dbReference type="ARBA" id="ARBA00008791"/>
    </source>
</evidence>
<comment type="catalytic activity">
    <reaction evidence="9">
        <text>(2R)-3-phosphoglycerate + UDP-alpha-D-glucose = (2R)-2-O-(alpha-D-glucopyranosyl)-3-phospho-glycerate + UDP + H(+)</text>
        <dbReference type="Rhea" id="RHEA:31319"/>
        <dbReference type="ChEBI" id="CHEBI:15378"/>
        <dbReference type="ChEBI" id="CHEBI:58223"/>
        <dbReference type="ChEBI" id="CHEBI:58272"/>
        <dbReference type="ChEBI" id="CHEBI:58885"/>
        <dbReference type="ChEBI" id="CHEBI:62600"/>
        <dbReference type="EC" id="2.4.1.266"/>
    </reaction>
    <physiologicalReaction direction="left-to-right" evidence="9">
        <dbReference type="Rhea" id="RHEA:31320"/>
    </physiologicalReaction>
</comment>
<evidence type="ECO:0000256" key="1">
    <source>
        <dbReference type="ARBA" id="ARBA00001946"/>
    </source>
</evidence>
<dbReference type="Pfam" id="PF00582">
    <property type="entry name" value="Usp"/>
    <property type="match status" value="1"/>
</dbReference>
<keyword evidence="6" id="KW-0460">Magnesium</keyword>
<keyword evidence="4 13" id="KW-0328">Glycosyltransferase</keyword>
<comment type="caution">
    <text evidence="13">The sequence shown here is derived from an EMBL/GenBank/DDBJ whole genome shotgun (WGS) entry which is preliminary data.</text>
</comment>
<evidence type="ECO:0000256" key="10">
    <source>
        <dbReference type="ARBA" id="ARBA00048997"/>
    </source>
</evidence>
<comment type="catalytic activity">
    <reaction evidence="10">
        <text>an NDP-alpha-D-glucose + (2R)-3-phosphoglycerate = (2R)-2-O-(alpha-D-glucopyranosyl)-3-phospho-glycerate + a ribonucleoside 5'-diphosphate + H(+)</text>
        <dbReference type="Rhea" id="RHEA:47244"/>
        <dbReference type="ChEBI" id="CHEBI:15378"/>
        <dbReference type="ChEBI" id="CHEBI:57930"/>
        <dbReference type="ChEBI" id="CHEBI:58272"/>
        <dbReference type="ChEBI" id="CHEBI:62600"/>
        <dbReference type="ChEBI" id="CHEBI:76533"/>
        <dbReference type="EC" id="2.4.1.266"/>
    </reaction>
    <physiologicalReaction direction="left-to-right" evidence="10">
        <dbReference type="Rhea" id="RHEA:47245"/>
    </physiologicalReaction>
</comment>
<dbReference type="EC" id="2.4.1.266" evidence="7"/>
<comment type="similarity">
    <text evidence="3">Belongs to the universal stress protein A family.</text>
</comment>
<sequence length="599" mass="67463">MLTPKRFIPFRRIAIPVIGQTLPQNALNLARELGGDIVLYPLTPSFHGEKVNSPRQKRKQVSKWQESIGLNVRIQVLPESEGWPSLRQSLESNLPDLLLLEIPYHFQGTFTLHEVLSSTPCNLALIRGPWPEHYGNVLLPLRGGPHAELSLRLALGLHDFRLTALHLVGPERSQIEGPFRGLARILPSFRDLTYKTAASDQPAQTILEESRQADLLIIGAAARPTPETSGLGSTAENLLNQAACSVVVVKSAQPVPELWSGPESERIGYKAISVLVDKWFAENTFHADEFADLHELVTLKEKQNVTISLALPALNEEETVGQVISCVKSALMEQVPLLDEIVLMDSNSTDRTREIAAELGIPVFIHQEVLPQYGARRGKGEALWKSLYVTKGDIIVWIDTDIVNIHPRFVYGILGPLLHFPQIQFVKGFYRRPIREGEKIQATGGGRVTELTARPLINMFYPELSGVIQPLSGEYGGRRRALERLPFFSGYGVETGLLIDVFEHYGLSSIAQVDLQERIHHNQPLEALSRMSFLILQAFIRKLEQRYHLPILEEVNKSMKFIRYEEGRYSLLVQEVVEQERPPMIEIPEYLEKHPHARP</sequence>
<evidence type="ECO:0000259" key="12">
    <source>
        <dbReference type="Pfam" id="PF00582"/>
    </source>
</evidence>
<organism evidence="13 14">
    <name type="scientific">Thermanaerothrix solaris</name>
    <dbReference type="NCBI Taxonomy" id="3058434"/>
    <lineage>
        <taxon>Bacteria</taxon>
        <taxon>Bacillati</taxon>
        <taxon>Chloroflexota</taxon>
        <taxon>Anaerolineae</taxon>
        <taxon>Anaerolineales</taxon>
        <taxon>Anaerolineaceae</taxon>
        <taxon>Thermanaerothrix</taxon>
    </lineage>
</organism>
<dbReference type="RefSeq" id="WP_315623758.1">
    <property type="nucleotide sequence ID" value="NZ_JAUHMF010000001.1"/>
</dbReference>
<evidence type="ECO:0000256" key="2">
    <source>
        <dbReference type="ARBA" id="ARBA00006739"/>
    </source>
</evidence>
<proteinExistence type="inferred from homology"/>
<evidence type="ECO:0000256" key="8">
    <source>
        <dbReference type="ARBA" id="ARBA00040894"/>
    </source>
</evidence>
<keyword evidence="5 13" id="KW-0808">Transferase</keyword>
<dbReference type="SUPFAM" id="SSF52402">
    <property type="entry name" value="Adenine nucleotide alpha hydrolases-like"/>
    <property type="match status" value="1"/>
</dbReference>
<dbReference type="GO" id="GO:0016757">
    <property type="term" value="F:glycosyltransferase activity"/>
    <property type="evidence" value="ECO:0007669"/>
    <property type="project" value="UniProtKB-KW"/>
</dbReference>
<dbReference type="SUPFAM" id="SSF53448">
    <property type="entry name" value="Nucleotide-diphospho-sugar transferases"/>
    <property type="match status" value="1"/>
</dbReference>
<evidence type="ECO:0000256" key="5">
    <source>
        <dbReference type="ARBA" id="ARBA00022679"/>
    </source>
</evidence>
<evidence type="ECO:0000256" key="6">
    <source>
        <dbReference type="ARBA" id="ARBA00022842"/>
    </source>
</evidence>
<dbReference type="Proteomes" id="UP001254165">
    <property type="component" value="Unassembled WGS sequence"/>
</dbReference>
<dbReference type="NCBIfam" id="NF010496">
    <property type="entry name" value="PRK13915.1"/>
    <property type="match status" value="1"/>
</dbReference>
<dbReference type="InterPro" id="IPR050256">
    <property type="entry name" value="Glycosyltransferase_2"/>
</dbReference>
<evidence type="ECO:0000313" key="14">
    <source>
        <dbReference type="Proteomes" id="UP001254165"/>
    </source>
</evidence>
<dbReference type="InterPro" id="IPR006015">
    <property type="entry name" value="Universal_stress_UspA"/>
</dbReference>
<evidence type="ECO:0000313" key="13">
    <source>
        <dbReference type="EMBL" id="MDT8897108.1"/>
    </source>
</evidence>
<feature type="domain" description="Glycosyltransferase 2-like" evidence="11">
    <location>
        <begin position="308"/>
        <end position="404"/>
    </location>
</feature>
<evidence type="ECO:0000259" key="11">
    <source>
        <dbReference type="Pfam" id="PF00535"/>
    </source>
</evidence>
<dbReference type="PANTHER" id="PTHR48090">
    <property type="entry name" value="UNDECAPRENYL-PHOSPHATE 4-DEOXY-4-FORMAMIDO-L-ARABINOSE TRANSFERASE-RELATED"/>
    <property type="match status" value="1"/>
</dbReference>
<name>A0ABU3NLL4_9CHLR</name>
<reference evidence="13 14" key="1">
    <citation type="submission" date="2023-07" db="EMBL/GenBank/DDBJ databases">
        <title>Novel species of Thermanaerothrix with wide hydrolytic capabilities.</title>
        <authorList>
            <person name="Zayulina K.S."/>
            <person name="Podosokorskaya O.A."/>
            <person name="Elcheninov A.G."/>
        </authorList>
    </citation>
    <scope>NUCLEOTIDE SEQUENCE [LARGE SCALE GENOMIC DNA]</scope>
    <source>
        <strain evidence="13 14">4228-RoL</strain>
    </source>
</reference>
<gene>
    <name evidence="13" type="ORF">QYE77_02435</name>
</gene>
<dbReference type="InterPro" id="IPR006016">
    <property type="entry name" value="UspA"/>
</dbReference>
<evidence type="ECO:0000256" key="4">
    <source>
        <dbReference type="ARBA" id="ARBA00022676"/>
    </source>
</evidence>
<dbReference type="CDD" id="cd00761">
    <property type="entry name" value="Glyco_tranf_GTA_type"/>
    <property type="match status" value="1"/>
</dbReference>